<dbReference type="InterPro" id="IPR019833">
    <property type="entry name" value="Mn/Fe_SOD_BS"/>
</dbReference>
<gene>
    <name evidence="7" type="primary">sodF</name>
    <name evidence="7" type="ORF">GCM10010978_02620</name>
</gene>
<keyword evidence="3" id="KW-0479">Metal-binding</keyword>
<protein>
    <recommendedName>
        <fullName evidence="2">superoxide dismutase</fullName>
        <ecNumber evidence="2">1.15.1.1</ecNumber>
    </recommendedName>
</protein>
<dbReference type="PROSITE" id="PS00088">
    <property type="entry name" value="SOD_MN"/>
    <property type="match status" value="1"/>
</dbReference>
<dbReference type="Pfam" id="PF00081">
    <property type="entry name" value="Sod_Fe_N"/>
    <property type="match status" value="1"/>
</dbReference>
<keyword evidence="8" id="KW-1185">Reference proteome</keyword>
<dbReference type="PRINTS" id="PR01703">
    <property type="entry name" value="MNSODISMTASE"/>
</dbReference>
<evidence type="ECO:0000256" key="3">
    <source>
        <dbReference type="ARBA" id="ARBA00022723"/>
    </source>
</evidence>
<dbReference type="Pfam" id="PF02777">
    <property type="entry name" value="Sod_Fe_C"/>
    <property type="match status" value="1"/>
</dbReference>
<evidence type="ECO:0000259" key="5">
    <source>
        <dbReference type="Pfam" id="PF00081"/>
    </source>
</evidence>
<dbReference type="SUPFAM" id="SSF54719">
    <property type="entry name" value="Fe,Mn superoxide dismutase (SOD), C-terminal domain"/>
    <property type="match status" value="1"/>
</dbReference>
<evidence type="ECO:0000313" key="7">
    <source>
        <dbReference type="EMBL" id="GGH69029.1"/>
    </source>
</evidence>
<organism evidence="7 8">
    <name type="scientific">Compostibacillus humi</name>
    <dbReference type="NCBI Taxonomy" id="1245525"/>
    <lineage>
        <taxon>Bacteria</taxon>
        <taxon>Bacillati</taxon>
        <taxon>Bacillota</taxon>
        <taxon>Bacilli</taxon>
        <taxon>Bacillales</taxon>
        <taxon>Bacillaceae</taxon>
        <taxon>Compostibacillus</taxon>
    </lineage>
</organism>
<name>A0A8J2ZQH9_9BACI</name>
<evidence type="ECO:0000256" key="2">
    <source>
        <dbReference type="ARBA" id="ARBA00012682"/>
    </source>
</evidence>
<dbReference type="EMBL" id="BMEV01000003">
    <property type="protein sequence ID" value="GGH69029.1"/>
    <property type="molecule type" value="Genomic_DNA"/>
</dbReference>
<proteinExistence type="inferred from homology"/>
<dbReference type="SUPFAM" id="SSF46609">
    <property type="entry name" value="Fe,Mn superoxide dismutase (SOD), N-terminal domain"/>
    <property type="match status" value="1"/>
</dbReference>
<evidence type="ECO:0000256" key="1">
    <source>
        <dbReference type="ARBA" id="ARBA00008714"/>
    </source>
</evidence>
<dbReference type="Gene3D" id="3.55.40.20">
    <property type="entry name" value="Iron/manganese superoxide dismutase, C-terminal domain"/>
    <property type="match status" value="1"/>
</dbReference>
<comment type="caution">
    <text evidence="7">The sequence shown here is derived from an EMBL/GenBank/DDBJ whole genome shotgun (WGS) entry which is preliminary data.</text>
</comment>
<keyword evidence="4" id="KW-0560">Oxidoreductase</keyword>
<dbReference type="AlphaFoldDB" id="A0A8J2ZQH9"/>
<dbReference type="EC" id="1.15.1.1" evidence="2"/>
<dbReference type="GO" id="GO:0004784">
    <property type="term" value="F:superoxide dismutase activity"/>
    <property type="evidence" value="ECO:0007669"/>
    <property type="project" value="UniProtKB-EC"/>
</dbReference>
<sequence length="274" mass="32550">MKKSHQYLLQLKDWGKEMERIVTDFELQAEKENVQKLLEDINKSIEHGLYQEENIKKLQEQGKSLLMRLGFSAAIPYGEHKLPPLPYAYDALEPYISEEIMRLHHDIHHQSYVDGLNEAEKHLYKMKMDKSELKHWLREQAFHGSGHYLHSIFWKNMSPHSSKMPVKAIKKQIESDFGSWEDFKHQFTETALSVEGVGWAVLFWHPMSNRLGIQSLEKHQLFDIAGLIPLLVLDMWEHAYYLQYKTNKKTYVNNWWNVVNWEDVNDRFIRAKGK</sequence>
<dbReference type="InterPro" id="IPR036324">
    <property type="entry name" value="Mn/Fe_SOD_N_sf"/>
</dbReference>
<dbReference type="PANTHER" id="PTHR11404:SF6">
    <property type="entry name" value="SUPEROXIDE DISMUTASE [MN], MITOCHONDRIAL"/>
    <property type="match status" value="1"/>
</dbReference>
<dbReference type="InterPro" id="IPR050265">
    <property type="entry name" value="Fe/Mn_Superoxide_Dismutase"/>
</dbReference>
<dbReference type="FunFam" id="3.55.40.20:FF:000004">
    <property type="entry name" value="Superoxide dismutase [Fe]"/>
    <property type="match status" value="1"/>
</dbReference>
<comment type="similarity">
    <text evidence="1">Belongs to the iron/manganese superoxide dismutase family.</text>
</comment>
<evidence type="ECO:0000256" key="4">
    <source>
        <dbReference type="ARBA" id="ARBA00023002"/>
    </source>
</evidence>
<dbReference type="Gene3D" id="1.10.287.990">
    <property type="entry name" value="Fe,Mn superoxide dismutase (SOD) domain"/>
    <property type="match status" value="1"/>
</dbReference>
<dbReference type="PANTHER" id="PTHR11404">
    <property type="entry name" value="SUPEROXIDE DISMUTASE 2"/>
    <property type="match status" value="1"/>
</dbReference>
<evidence type="ECO:0000259" key="6">
    <source>
        <dbReference type="Pfam" id="PF02777"/>
    </source>
</evidence>
<reference evidence="7" key="1">
    <citation type="journal article" date="2014" name="Int. J. Syst. Evol. Microbiol.">
        <title>Complete genome sequence of Corynebacterium casei LMG S-19264T (=DSM 44701T), isolated from a smear-ripened cheese.</title>
        <authorList>
            <consortium name="US DOE Joint Genome Institute (JGI-PGF)"/>
            <person name="Walter F."/>
            <person name="Albersmeier A."/>
            <person name="Kalinowski J."/>
            <person name="Ruckert C."/>
        </authorList>
    </citation>
    <scope>NUCLEOTIDE SEQUENCE</scope>
    <source>
        <strain evidence="7">CGMCC 1.12360</strain>
    </source>
</reference>
<dbReference type="InterPro" id="IPR019832">
    <property type="entry name" value="Mn/Fe_SOD_C"/>
</dbReference>
<accession>A0A8J2ZQH9</accession>
<dbReference type="Proteomes" id="UP000602050">
    <property type="component" value="Unassembled WGS sequence"/>
</dbReference>
<dbReference type="InterPro" id="IPR001189">
    <property type="entry name" value="Mn/Fe_SOD"/>
</dbReference>
<dbReference type="InterPro" id="IPR036314">
    <property type="entry name" value="SOD_C_sf"/>
</dbReference>
<feature type="domain" description="Manganese/iron superoxide dismutase N-terminal" evidence="5">
    <location>
        <begin position="79"/>
        <end position="158"/>
    </location>
</feature>
<evidence type="ECO:0000313" key="8">
    <source>
        <dbReference type="Proteomes" id="UP000602050"/>
    </source>
</evidence>
<feature type="domain" description="Manganese/iron superoxide dismutase C-terminal" evidence="6">
    <location>
        <begin position="167"/>
        <end position="267"/>
    </location>
</feature>
<dbReference type="GO" id="GO:0046872">
    <property type="term" value="F:metal ion binding"/>
    <property type="evidence" value="ECO:0007669"/>
    <property type="project" value="UniProtKB-KW"/>
</dbReference>
<reference evidence="7" key="2">
    <citation type="submission" date="2020-09" db="EMBL/GenBank/DDBJ databases">
        <authorList>
            <person name="Sun Q."/>
            <person name="Zhou Y."/>
        </authorList>
    </citation>
    <scope>NUCLEOTIDE SEQUENCE</scope>
    <source>
        <strain evidence="7">CGMCC 1.12360</strain>
    </source>
</reference>
<dbReference type="RefSeq" id="WP_188390560.1">
    <property type="nucleotide sequence ID" value="NZ_BMEV01000003.1"/>
</dbReference>
<dbReference type="InterPro" id="IPR019831">
    <property type="entry name" value="Mn/Fe_SOD_N"/>
</dbReference>